<dbReference type="PANTHER" id="PTHR10856:SF20">
    <property type="entry name" value="CORONIN-7"/>
    <property type="match status" value="1"/>
</dbReference>
<dbReference type="SMART" id="SM00320">
    <property type="entry name" value="WD40"/>
    <property type="match status" value="3"/>
</dbReference>
<keyword evidence="12" id="KW-1185">Reference proteome</keyword>
<comment type="similarity">
    <text evidence="2 9">Belongs to the WD repeat coronin family.</text>
</comment>
<organism evidence="11 12">
    <name type="scientific">Nothoprocta perdicaria</name>
    <name type="common">Chilean tinamou</name>
    <name type="synonym">Crypturus perdicarius</name>
    <dbReference type="NCBI Taxonomy" id="30464"/>
    <lineage>
        <taxon>Eukaryota</taxon>
        <taxon>Metazoa</taxon>
        <taxon>Chordata</taxon>
        <taxon>Craniata</taxon>
        <taxon>Vertebrata</taxon>
        <taxon>Euteleostomi</taxon>
        <taxon>Archelosauria</taxon>
        <taxon>Archosauria</taxon>
        <taxon>Dinosauria</taxon>
        <taxon>Saurischia</taxon>
        <taxon>Theropoda</taxon>
        <taxon>Coelurosauria</taxon>
        <taxon>Aves</taxon>
        <taxon>Palaeognathae</taxon>
        <taxon>Tinamiformes</taxon>
        <taxon>Tinamidae</taxon>
        <taxon>Nothoprocta</taxon>
    </lineage>
</organism>
<reference evidence="11" key="2">
    <citation type="submission" date="2025-09" db="UniProtKB">
        <authorList>
            <consortium name="Ensembl"/>
        </authorList>
    </citation>
    <scope>IDENTIFICATION</scope>
</reference>
<protein>
    <recommendedName>
        <fullName evidence="9">Coronin</fullName>
    </recommendedName>
</protein>
<dbReference type="Pfam" id="PF08953">
    <property type="entry name" value="DUF1899"/>
    <property type="match status" value="1"/>
</dbReference>
<name>A0A8C7EE47_NOTPE</name>
<dbReference type="PROSITE" id="PS50082">
    <property type="entry name" value="WD_REPEATS_2"/>
    <property type="match status" value="1"/>
</dbReference>
<feature type="repeat" description="WD" evidence="8">
    <location>
        <begin position="70"/>
        <end position="104"/>
    </location>
</feature>
<dbReference type="PANTHER" id="PTHR10856">
    <property type="entry name" value="CORONIN"/>
    <property type="match status" value="1"/>
</dbReference>
<dbReference type="InterPro" id="IPR015505">
    <property type="entry name" value="Coronin"/>
</dbReference>
<proteinExistence type="inferred from homology"/>
<comment type="subcellular location">
    <subcellularLocation>
        <location evidence="1">Cytoplasm</location>
    </subcellularLocation>
</comment>
<keyword evidence="4 8" id="KW-0853">WD repeat</keyword>
<dbReference type="Proteomes" id="UP000694420">
    <property type="component" value="Unplaced"/>
</dbReference>
<keyword evidence="5 9" id="KW-0677">Repeat</keyword>
<dbReference type="PROSITE" id="PS50294">
    <property type="entry name" value="WD_REPEATS_REGION"/>
    <property type="match status" value="1"/>
</dbReference>
<dbReference type="InterPro" id="IPR015943">
    <property type="entry name" value="WD40/YVTN_repeat-like_dom_sf"/>
</dbReference>
<accession>A0A8C7EE47</accession>
<dbReference type="AlphaFoldDB" id="A0A8C7EE47"/>
<dbReference type="GO" id="GO:0005737">
    <property type="term" value="C:cytoplasm"/>
    <property type="evidence" value="ECO:0007669"/>
    <property type="project" value="UniProtKB-SubCell"/>
</dbReference>
<evidence type="ECO:0000313" key="11">
    <source>
        <dbReference type="Ensembl" id="ENSNPEP00000013491.1"/>
    </source>
</evidence>
<keyword evidence="6" id="KW-0009">Actin-binding</keyword>
<evidence type="ECO:0000256" key="5">
    <source>
        <dbReference type="ARBA" id="ARBA00022737"/>
    </source>
</evidence>
<evidence type="ECO:0000256" key="1">
    <source>
        <dbReference type="ARBA" id="ARBA00004496"/>
    </source>
</evidence>
<dbReference type="GO" id="GO:0003779">
    <property type="term" value="F:actin binding"/>
    <property type="evidence" value="ECO:0007669"/>
    <property type="project" value="UniProtKB-KW"/>
</dbReference>
<comment type="function">
    <text evidence="7">F-actin regulator involved in anterograde Golgi to endosome transport: upon ubiquitination via 'Lys-33'-linked ubiquitin chains by the BCR(KLHL20) E3 ubiquitin ligase complex, interacts with EPS15 and localizes to the trans-Golgi network, where it promotes actin polymerization, thereby facilitating post-Golgi trafficking. May play a role in the maintenance of the Golgi apparatus morphology.</text>
</comment>
<evidence type="ECO:0000256" key="4">
    <source>
        <dbReference type="ARBA" id="ARBA00022574"/>
    </source>
</evidence>
<evidence type="ECO:0000256" key="6">
    <source>
        <dbReference type="ARBA" id="ARBA00023203"/>
    </source>
</evidence>
<evidence type="ECO:0000256" key="2">
    <source>
        <dbReference type="ARBA" id="ARBA00009482"/>
    </source>
</evidence>
<dbReference type="InterPro" id="IPR015048">
    <property type="entry name" value="DUF1899"/>
</dbReference>
<feature type="domain" description="DUF1899" evidence="10">
    <location>
        <begin position="3"/>
        <end position="62"/>
    </location>
</feature>
<evidence type="ECO:0000313" key="12">
    <source>
        <dbReference type="Proteomes" id="UP000694420"/>
    </source>
</evidence>
<dbReference type="Gene3D" id="2.130.10.10">
    <property type="entry name" value="YVTN repeat-like/Quinoprotein amine dehydrogenase"/>
    <property type="match status" value="1"/>
</dbReference>
<dbReference type="InterPro" id="IPR001680">
    <property type="entry name" value="WD40_rpt"/>
</dbReference>
<sequence>WSRFRTAKRKHRGALRQAWIGDVRAGSTASCGNHVKASSRWIAFSADTTGVLGIVPLEGQDGDKRTVSQLYCHSDVVTDFDFSPFDQLLLATGSADEMVKLWRLPRSGQDLPSSAALTLGPAGCPVALLQFHPTADGALASGAGTRVTVWDVAQQQPLTDLEPHGDQLQSLSWKQDGRLLGTACKVSRAALGAAPSWCPQVVSLAAHGDPPRGSPLCCCARGTKRIFSGLLYGIF</sequence>
<keyword evidence="3" id="KW-0963">Cytoplasm</keyword>
<dbReference type="Ensembl" id="ENSNPET00000013827.1">
    <property type="protein sequence ID" value="ENSNPEP00000013491.1"/>
    <property type="gene ID" value="ENSNPEG00000009959.1"/>
</dbReference>
<reference evidence="11" key="1">
    <citation type="submission" date="2025-08" db="UniProtKB">
        <authorList>
            <consortium name="Ensembl"/>
        </authorList>
    </citation>
    <scope>IDENTIFICATION</scope>
</reference>
<gene>
    <name evidence="11" type="primary">LOC112955643</name>
</gene>
<dbReference type="SUPFAM" id="SSF50960">
    <property type="entry name" value="TolB, C-terminal domain"/>
    <property type="match status" value="1"/>
</dbReference>
<evidence type="ECO:0000256" key="3">
    <source>
        <dbReference type="ARBA" id="ARBA00022490"/>
    </source>
</evidence>
<evidence type="ECO:0000256" key="8">
    <source>
        <dbReference type="PROSITE-ProRule" id="PRU00221"/>
    </source>
</evidence>
<evidence type="ECO:0000256" key="7">
    <source>
        <dbReference type="ARBA" id="ARBA00024838"/>
    </source>
</evidence>
<dbReference type="SMART" id="SM01166">
    <property type="entry name" value="DUF1899"/>
    <property type="match status" value="1"/>
</dbReference>
<evidence type="ECO:0000259" key="10">
    <source>
        <dbReference type="SMART" id="SM01166"/>
    </source>
</evidence>
<dbReference type="Pfam" id="PF00400">
    <property type="entry name" value="WD40"/>
    <property type="match status" value="1"/>
</dbReference>
<evidence type="ECO:0000256" key="9">
    <source>
        <dbReference type="RuleBase" id="RU280818"/>
    </source>
</evidence>